<dbReference type="SUPFAM" id="SSF53335">
    <property type="entry name" value="S-adenosyl-L-methionine-dependent methyltransferases"/>
    <property type="match status" value="1"/>
</dbReference>
<keyword evidence="9" id="KW-1185">Reference proteome</keyword>
<gene>
    <name evidence="5" type="primary">prmC</name>
    <name evidence="8" type="ORF">Clopa_0381</name>
</gene>
<dbReference type="PATRIC" id="fig|86416.3.peg.358"/>
<proteinExistence type="inferred from homology"/>
<dbReference type="HAMAP" id="MF_02126">
    <property type="entry name" value="RF_methyltr_PrmC"/>
    <property type="match status" value="1"/>
</dbReference>
<feature type="binding site" evidence="5">
    <location>
        <begin position="189"/>
        <end position="192"/>
    </location>
    <ligand>
        <name>substrate</name>
    </ligand>
</feature>
<dbReference type="InterPro" id="IPR002052">
    <property type="entry name" value="DNA_methylase_N6_adenine_CS"/>
</dbReference>
<dbReference type="eggNOG" id="COG2890">
    <property type="taxonomic scope" value="Bacteria"/>
</dbReference>
<protein>
    <recommendedName>
        <fullName evidence="5">Release factor glutamine methyltransferase</fullName>
        <shortName evidence="5">RF MTase</shortName>
        <ecNumber evidence="5">2.1.1.297</ecNumber>
    </recommendedName>
    <alternativeName>
        <fullName evidence="5">N5-glutamine methyltransferase PrmC</fullName>
    </alternativeName>
    <alternativeName>
        <fullName evidence="5">Protein-(glutamine-N5) MTase PrmC</fullName>
    </alternativeName>
    <alternativeName>
        <fullName evidence="5">Protein-glutamine N-methyltransferase PrmC</fullName>
    </alternativeName>
</protein>
<feature type="domain" description="Methyltransferase small" evidence="6">
    <location>
        <begin position="106"/>
        <end position="196"/>
    </location>
</feature>
<dbReference type="NCBIfam" id="TIGR03534">
    <property type="entry name" value="RF_mod_PrmC"/>
    <property type="match status" value="1"/>
</dbReference>
<comment type="catalytic activity">
    <reaction evidence="4 5">
        <text>L-glutaminyl-[peptide chain release factor] + S-adenosyl-L-methionine = N(5)-methyl-L-glutaminyl-[peptide chain release factor] + S-adenosyl-L-homocysteine + H(+)</text>
        <dbReference type="Rhea" id="RHEA:42896"/>
        <dbReference type="Rhea" id="RHEA-COMP:10271"/>
        <dbReference type="Rhea" id="RHEA-COMP:10272"/>
        <dbReference type="ChEBI" id="CHEBI:15378"/>
        <dbReference type="ChEBI" id="CHEBI:30011"/>
        <dbReference type="ChEBI" id="CHEBI:57856"/>
        <dbReference type="ChEBI" id="CHEBI:59789"/>
        <dbReference type="ChEBI" id="CHEBI:61891"/>
        <dbReference type="EC" id="2.1.1.297"/>
    </reaction>
</comment>
<dbReference type="Pfam" id="PF17827">
    <property type="entry name" value="PrmC_N"/>
    <property type="match status" value="1"/>
</dbReference>
<dbReference type="InterPro" id="IPR050320">
    <property type="entry name" value="N5-glutamine_MTase"/>
</dbReference>
<feature type="binding site" evidence="5">
    <location>
        <position position="189"/>
    </location>
    <ligand>
        <name>S-adenosyl-L-methionine</name>
        <dbReference type="ChEBI" id="CHEBI:59789"/>
    </ligand>
</feature>
<evidence type="ECO:0000256" key="1">
    <source>
        <dbReference type="ARBA" id="ARBA00022603"/>
    </source>
</evidence>
<dbReference type="InterPro" id="IPR029063">
    <property type="entry name" value="SAM-dependent_MTases_sf"/>
</dbReference>
<dbReference type="PANTHER" id="PTHR18895">
    <property type="entry name" value="HEMK METHYLTRANSFERASE"/>
    <property type="match status" value="1"/>
</dbReference>
<dbReference type="RefSeq" id="WP_015613768.1">
    <property type="nucleotide sequence ID" value="NC_021182.1"/>
</dbReference>
<evidence type="ECO:0000313" key="8">
    <source>
        <dbReference type="EMBL" id="AGK95441.1"/>
    </source>
</evidence>
<feature type="domain" description="Release factor glutamine methyltransferase N-terminal" evidence="7">
    <location>
        <begin position="5"/>
        <end position="74"/>
    </location>
</feature>
<dbReference type="KEGG" id="cpas:Clopa_0381"/>
<keyword evidence="1 5" id="KW-0489">Methyltransferase</keyword>
<evidence type="ECO:0000256" key="5">
    <source>
        <dbReference type="HAMAP-Rule" id="MF_02126"/>
    </source>
</evidence>
<comment type="similarity">
    <text evidence="5">Belongs to the protein N5-glutamine methyltransferase family. PrmC subfamily.</text>
</comment>
<dbReference type="InterPro" id="IPR007848">
    <property type="entry name" value="Small_mtfrase_dom"/>
</dbReference>
<accession>R4K101</accession>
<dbReference type="Gene3D" id="1.10.8.10">
    <property type="entry name" value="DNA helicase RuvA subunit, C-terminal domain"/>
    <property type="match status" value="1"/>
</dbReference>
<dbReference type="EMBL" id="CP003261">
    <property type="protein sequence ID" value="AGK95441.1"/>
    <property type="molecule type" value="Genomic_DNA"/>
</dbReference>
<dbReference type="OrthoDB" id="9800643at2"/>
<reference evidence="8 9" key="1">
    <citation type="submission" date="2012-01" db="EMBL/GenBank/DDBJ databases">
        <title>Complete sequence of chromosome of Clostridium pasteurianum BC1.</title>
        <authorList>
            <consortium name="US DOE Joint Genome Institute"/>
            <person name="Lucas S."/>
            <person name="Han J."/>
            <person name="Lapidus A."/>
            <person name="Cheng J.-F."/>
            <person name="Goodwin L."/>
            <person name="Pitluck S."/>
            <person name="Peters L."/>
            <person name="Mikhailova N."/>
            <person name="Teshima H."/>
            <person name="Detter J.C."/>
            <person name="Han C."/>
            <person name="Tapia R."/>
            <person name="Land M."/>
            <person name="Hauser L."/>
            <person name="Kyrpides N."/>
            <person name="Ivanova N."/>
            <person name="Pagani I."/>
            <person name="Dunn J."/>
            <person name="Taghavi S."/>
            <person name="Francis A."/>
            <person name="van der Lelie D."/>
            <person name="Woyke T."/>
        </authorList>
    </citation>
    <scope>NUCLEOTIDE SEQUENCE [LARGE SCALE GENOMIC DNA]</scope>
    <source>
        <strain evidence="8 9">BC1</strain>
    </source>
</reference>
<dbReference type="AlphaFoldDB" id="R4K101"/>
<dbReference type="Pfam" id="PF05175">
    <property type="entry name" value="MTS"/>
    <property type="match status" value="1"/>
</dbReference>
<feature type="binding site" evidence="5">
    <location>
        <position position="143"/>
    </location>
    <ligand>
        <name>S-adenosyl-L-methionine</name>
        <dbReference type="ChEBI" id="CHEBI:59789"/>
    </ligand>
</feature>
<dbReference type="HOGENOM" id="CLU_018398_3_2_9"/>
<dbReference type="Proteomes" id="UP000013523">
    <property type="component" value="Chromosome"/>
</dbReference>
<evidence type="ECO:0000256" key="4">
    <source>
        <dbReference type="ARBA" id="ARBA00048391"/>
    </source>
</evidence>
<dbReference type="NCBIfam" id="TIGR00536">
    <property type="entry name" value="hemK_fam"/>
    <property type="match status" value="1"/>
</dbReference>
<dbReference type="InterPro" id="IPR040758">
    <property type="entry name" value="PrmC_N"/>
</dbReference>
<dbReference type="GO" id="GO:0032259">
    <property type="term" value="P:methylation"/>
    <property type="evidence" value="ECO:0007669"/>
    <property type="project" value="UniProtKB-KW"/>
</dbReference>
<sequence>MKIQELLISGYDILKSQNIETYMLDTQLILCKVLNKDKLFIITNRDLQVDENKRAEFLKLIELRKKRMPVKYILQSTEFMGLDYFIKPGVLIPRADTEILVEEAIKEIKKQNLKEICDVCCGSGAIGIAIATYIADSQVVCYDISEIALEVTQINLERFNLEKRVKALRSDLLSKAIENRCSFDVIVSNPPYIKSKVIGTLMEDVKNYEPFIALCGGEDGLEFYRRIIGESKKVLNPKGLIIFEIGYDQKEEVTQLMEQNGFKDVVCIKDLSGNDRVVKGYFY</sequence>
<organism evidence="8 9">
    <name type="scientific">Clostridium pasteurianum BC1</name>
    <dbReference type="NCBI Taxonomy" id="86416"/>
    <lineage>
        <taxon>Bacteria</taxon>
        <taxon>Bacillati</taxon>
        <taxon>Bacillota</taxon>
        <taxon>Clostridia</taxon>
        <taxon>Eubacteriales</taxon>
        <taxon>Clostridiaceae</taxon>
        <taxon>Clostridium</taxon>
    </lineage>
</organism>
<keyword evidence="2 5" id="KW-0808">Transferase</keyword>
<dbReference type="GO" id="GO:0102559">
    <property type="term" value="F:peptide chain release factor N(5)-glutamine methyltransferase activity"/>
    <property type="evidence" value="ECO:0007669"/>
    <property type="project" value="UniProtKB-EC"/>
</dbReference>
<evidence type="ECO:0000259" key="6">
    <source>
        <dbReference type="Pfam" id="PF05175"/>
    </source>
</evidence>
<evidence type="ECO:0000259" key="7">
    <source>
        <dbReference type="Pfam" id="PF17827"/>
    </source>
</evidence>
<name>R4K101_CLOPA</name>
<evidence type="ECO:0000256" key="3">
    <source>
        <dbReference type="ARBA" id="ARBA00022691"/>
    </source>
</evidence>
<keyword evidence="3 5" id="KW-0949">S-adenosyl-L-methionine</keyword>
<evidence type="ECO:0000313" key="9">
    <source>
        <dbReference type="Proteomes" id="UP000013523"/>
    </source>
</evidence>
<dbReference type="CDD" id="cd02440">
    <property type="entry name" value="AdoMet_MTases"/>
    <property type="match status" value="1"/>
</dbReference>
<dbReference type="Gene3D" id="3.40.50.150">
    <property type="entry name" value="Vaccinia Virus protein VP39"/>
    <property type="match status" value="1"/>
</dbReference>
<dbReference type="InterPro" id="IPR019874">
    <property type="entry name" value="RF_methyltr_PrmC"/>
</dbReference>
<dbReference type="GO" id="GO:0003676">
    <property type="term" value="F:nucleic acid binding"/>
    <property type="evidence" value="ECO:0007669"/>
    <property type="project" value="InterPro"/>
</dbReference>
<dbReference type="EC" id="2.1.1.297" evidence="5"/>
<comment type="caution">
    <text evidence="5">Lacks conserved residue(s) required for the propagation of feature annotation.</text>
</comment>
<dbReference type="PROSITE" id="PS00092">
    <property type="entry name" value="N6_MTASE"/>
    <property type="match status" value="1"/>
</dbReference>
<dbReference type="InterPro" id="IPR004556">
    <property type="entry name" value="HemK-like"/>
</dbReference>
<dbReference type="STRING" id="86416.Clopa_0381"/>
<dbReference type="PANTHER" id="PTHR18895:SF74">
    <property type="entry name" value="MTRF1L RELEASE FACTOR GLUTAMINE METHYLTRANSFERASE"/>
    <property type="match status" value="1"/>
</dbReference>
<comment type="function">
    <text evidence="5">Methylates the class 1 translation termination release factors RF1/PrfA and RF2/PrfB on the glutamine residue of the universally conserved GGQ motif.</text>
</comment>
<evidence type="ECO:0000256" key="2">
    <source>
        <dbReference type="ARBA" id="ARBA00022679"/>
    </source>
</evidence>